<accession>A0ACC1P574</accession>
<gene>
    <name evidence="1" type="ORF">NUW58_g5026</name>
</gene>
<evidence type="ECO:0000313" key="1">
    <source>
        <dbReference type="EMBL" id="KAJ2986439.1"/>
    </source>
</evidence>
<comment type="caution">
    <text evidence="1">The sequence shown here is derived from an EMBL/GenBank/DDBJ whole genome shotgun (WGS) entry which is preliminary data.</text>
</comment>
<dbReference type="EMBL" id="JAPDGR010000946">
    <property type="protein sequence ID" value="KAJ2986439.1"/>
    <property type="molecule type" value="Genomic_DNA"/>
</dbReference>
<keyword evidence="2" id="KW-1185">Reference proteome</keyword>
<proteinExistence type="predicted"/>
<sequence length="569" mass="63795">MPDPKRPDVLNAFRDHVYKNSQISCPIAGCNQRLLPIDAEIGRHLASRHAEYLQGPEDIKAVIRDAGTRRPPCGSTPGPGAHTKGPESPTAEVPPGQQYATPHYPASPYKTPETSGIVDAAEDSTTLKYIKQVQICLVSPEQLMAELDVIYTRAALAAMDIPDTAIEDKAIPYSRAIENQAFQDSQDSTLIVDDMILNPIAIENQAIPDSMSTDNNASDLAQYAKILEDDIQDAQIWTSVAQDWYLKALHLSQHEGRIYHSLATVVEPYSLRKLFYFIKSRCVLTPFHPSGTSIITLFDIGAGSLQHADSAGLFIKAHGILLSNEQPDMPNLVIWEFLRSLDGYISRLTNRWREKGYQMAIVNCCALLSYGSCSNAAGPSRDLEDALNLAMGTHEVVFQRREDINVLPYVHVVMVFTYYLTQFPEISNRVDDRFPWKSLLSMLNALSSRYKGDRSRLFNSDSPIGDGSTPLREDDGMKGLLFAGQYFPNSWFSNPNLDDDENCIELQSVVNARTERILWLGYKIARSRRGLTYREGADPFRLVRDDQLMIEEEMNINIDITFERGGEEH</sequence>
<name>A0ACC1P574_9PEZI</name>
<protein>
    <submittedName>
        <fullName evidence="1">Uncharacterized protein</fullName>
    </submittedName>
</protein>
<dbReference type="Proteomes" id="UP001143856">
    <property type="component" value="Unassembled WGS sequence"/>
</dbReference>
<reference evidence="1" key="1">
    <citation type="submission" date="2022-10" db="EMBL/GenBank/DDBJ databases">
        <title>Genome Sequence of Xylaria curta.</title>
        <authorList>
            <person name="Buettner E."/>
        </authorList>
    </citation>
    <scope>NUCLEOTIDE SEQUENCE</scope>
    <source>
        <strain evidence="1">Babe10</strain>
    </source>
</reference>
<evidence type="ECO:0000313" key="2">
    <source>
        <dbReference type="Proteomes" id="UP001143856"/>
    </source>
</evidence>
<organism evidence="1 2">
    <name type="scientific">Xylaria curta</name>
    <dbReference type="NCBI Taxonomy" id="42375"/>
    <lineage>
        <taxon>Eukaryota</taxon>
        <taxon>Fungi</taxon>
        <taxon>Dikarya</taxon>
        <taxon>Ascomycota</taxon>
        <taxon>Pezizomycotina</taxon>
        <taxon>Sordariomycetes</taxon>
        <taxon>Xylariomycetidae</taxon>
        <taxon>Xylariales</taxon>
        <taxon>Xylariaceae</taxon>
        <taxon>Xylaria</taxon>
    </lineage>
</organism>